<dbReference type="GO" id="GO:0004222">
    <property type="term" value="F:metalloendopeptidase activity"/>
    <property type="evidence" value="ECO:0007669"/>
    <property type="project" value="TreeGrafter"/>
</dbReference>
<dbReference type="InterPro" id="IPR016047">
    <property type="entry name" value="M23ase_b-sheet_dom"/>
</dbReference>
<evidence type="ECO:0000259" key="2">
    <source>
        <dbReference type="Pfam" id="PF01551"/>
    </source>
</evidence>
<dbReference type="Proteomes" id="UP000298009">
    <property type="component" value="Unassembled WGS sequence"/>
</dbReference>
<dbReference type="SUPFAM" id="SSF51261">
    <property type="entry name" value="Duplicated hybrid motif"/>
    <property type="match status" value="1"/>
</dbReference>
<comment type="caution">
    <text evidence="3">The sequence shown here is derived from an EMBL/GenBank/DDBJ whole genome shotgun (WGS) entry which is preliminary data.</text>
</comment>
<organism evidence="3 4">
    <name type="scientific">Leptospira noumeaensis</name>
    <dbReference type="NCBI Taxonomy" id="2484964"/>
    <lineage>
        <taxon>Bacteria</taxon>
        <taxon>Pseudomonadati</taxon>
        <taxon>Spirochaetota</taxon>
        <taxon>Spirochaetia</taxon>
        <taxon>Leptospirales</taxon>
        <taxon>Leptospiraceae</taxon>
        <taxon>Leptospira</taxon>
    </lineage>
</organism>
<dbReference type="CDD" id="cd12797">
    <property type="entry name" value="M23_peptidase"/>
    <property type="match status" value="1"/>
</dbReference>
<keyword evidence="4" id="KW-1185">Reference proteome</keyword>
<feature type="signal peptide" evidence="1">
    <location>
        <begin position="1"/>
        <end position="20"/>
    </location>
</feature>
<evidence type="ECO:0000313" key="3">
    <source>
        <dbReference type="EMBL" id="TGK82499.1"/>
    </source>
</evidence>
<evidence type="ECO:0000313" key="4">
    <source>
        <dbReference type="Proteomes" id="UP000298009"/>
    </source>
</evidence>
<reference evidence="3" key="1">
    <citation type="journal article" date="2019" name="PLoS Negl. Trop. Dis.">
        <title>Revisiting the worldwide diversity of Leptospira species in the environment.</title>
        <authorList>
            <person name="Vincent A.T."/>
            <person name="Schiettekatte O."/>
            <person name="Bourhy P."/>
            <person name="Veyrier F.J."/>
            <person name="Picardeau M."/>
        </authorList>
    </citation>
    <scope>NUCLEOTIDE SEQUENCE [LARGE SCALE GENOMIC DNA]</scope>
    <source>
        <strain evidence="3">201800287</strain>
    </source>
</reference>
<evidence type="ECO:0000256" key="1">
    <source>
        <dbReference type="SAM" id="SignalP"/>
    </source>
</evidence>
<gene>
    <name evidence="3" type="ORF">EHQ24_14745</name>
</gene>
<dbReference type="RefSeq" id="WP_135602318.1">
    <property type="nucleotide sequence ID" value="NZ_RQFK01000026.1"/>
</dbReference>
<dbReference type="EMBL" id="RQFK01000026">
    <property type="protein sequence ID" value="TGK82499.1"/>
    <property type="molecule type" value="Genomic_DNA"/>
</dbReference>
<proteinExistence type="predicted"/>
<protein>
    <submittedName>
        <fullName evidence="3">M23 family metallopeptidase</fullName>
    </submittedName>
</protein>
<dbReference type="OrthoDB" id="9809488at2"/>
<keyword evidence="1" id="KW-0732">Signal</keyword>
<feature type="chain" id="PRO_5020550716" evidence="1">
    <location>
        <begin position="21"/>
        <end position="401"/>
    </location>
</feature>
<dbReference type="Pfam" id="PF01551">
    <property type="entry name" value="Peptidase_M23"/>
    <property type="match status" value="1"/>
</dbReference>
<dbReference type="PANTHER" id="PTHR21666:SF270">
    <property type="entry name" value="MUREIN HYDROLASE ACTIVATOR ENVC"/>
    <property type="match status" value="1"/>
</dbReference>
<dbReference type="AlphaFoldDB" id="A0A4R9IAD6"/>
<name>A0A4R9IAD6_9LEPT</name>
<dbReference type="InterPro" id="IPR050570">
    <property type="entry name" value="Cell_wall_metabolism_enzyme"/>
</dbReference>
<feature type="domain" description="M23ase beta-sheet core" evidence="2">
    <location>
        <begin position="151"/>
        <end position="254"/>
    </location>
</feature>
<dbReference type="InterPro" id="IPR011055">
    <property type="entry name" value="Dup_hybrid_motif"/>
</dbReference>
<sequence>MIRSLVIVLFSFCFSVGIYAESNVIEECNQEWVCLIQTKDEDGIQLSIRNHNPNPKVTNSVLLNATFVNFKTDISFPYFVVVKGPEPVYITKFFLEDRTKDAFHSFAFRVRPGDWDSVHDDSVSYLLPFARGIRAKVVQGYNGSVTHFGSFANAIDFGIPVGTPVHAARKGYVMATESKYTEGGFRKDLLSKANFIIIQHEDGTLGNYAHLMKNGVVVKVGDMIEAGQLIGYSGNTGYTQGPHLHFEVHKPNRQLEVTTIPTVFKTQYSERDTLKELFMYWHPRSGIDPIKADILEEDIQICKLNSKKERVQCGETSFRLGDNFLVSLEFVRPGTHRIELDISIEGKAFEAMKLDWVANKNLAIEARYVSITSNPKFTGRWKVRVQINGEEKKILFFDVRP</sequence>
<dbReference type="Gene3D" id="2.70.70.10">
    <property type="entry name" value="Glucose Permease (Domain IIA)"/>
    <property type="match status" value="1"/>
</dbReference>
<accession>A0A4R9IAD6</accession>
<dbReference type="PANTHER" id="PTHR21666">
    <property type="entry name" value="PEPTIDASE-RELATED"/>
    <property type="match status" value="1"/>
</dbReference>